<gene>
    <name evidence="1" type="ORF">FJN17_16795</name>
</gene>
<dbReference type="Proteomes" id="UP000319298">
    <property type="component" value="Chromosome"/>
</dbReference>
<organism evidence="1 2">
    <name type="scientific">Bradyrhizobium symbiodeficiens</name>
    <dbReference type="NCBI Taxonomy" id="1404367"/>
    <lineage>
        <taxon>Bacteria</taxon>
        <taxon>Pseudomonadati</taxon>
        <taxon>Pseudomonadota</taxon>
        <taxon>Alphaproteobacteria</taxon>
        <taxon>Hyphomicrobiales</taxon>
        <taxon>Nitrobacteraceae</taxon>
        <taxon>Bradyrhizobium</taxon>
    </lineage>
</organism>
<protein>
    <submittedName>
        <fullName evidence="1">Uncharacterized protein</fullName>
    </submittedName>
</protein>
<dbReference type="RefSeq" id="WP_140480423.1">
    <property type="nucleotide sequence ID" value="NZ_CP041090.2"/>
</dbReference>
<reference evidence="2" key="1">
    <citation type="submission" date="2019-06" db="EMBL/GenBank/DDBJ databases">
        <title>Whole-Genome Sequence of Bradyrhizobium sp. 3 Strain 65S1MB.</title>
        <authorList>
            <person name="Bromfield E.S.P."/>
            <person name="Cloutier S."/>
            <person name="Nguyen H.D.T."/>
        </authorList>
    </citation>
    <scope>NUCLEOTIDE SEQUENCE [LARGE SCALE GENOMIC DNA]</scope>
    <source>
        <strain evidence="2">65S1MB</strain>
    </source>
</reference>
<name>A0ABX5WA42_9BRAD</name>
<proteinExistence type="predicted"/>
<evidence type="ECO:0000313" key="2">
    <source>
        <dbReference type="Proteomes" id="UP000319298"/>
    </source>
</evidence>
<evidence type="ECO:0000313" key="1">
    <source>
        <dbReference type="EMBL" id="QDF39077.1"/>
    </source>
</evidence>
<sequence>MSLTTESQFADIVEVLLKESSSGQASYDDLIAEIPNRITLSQEDLVPSTTRPGEAVWQQRVRNITSHKDTRGNAINSGRFVSIPGGLALPGAVAA</sequence>
<keyword evidence="2" id="KW-1185">Reference proteome</keyword>
<reference evidence="1 2" key="2">
    <citation type="journal article" date="2020" name="Int. J. Syst. Evol. Microbiol.">
        <title>Description and complete genome sequences of Bradyrhizobium symbiodeficiens sp. nov., a non-symbiotic bacterium associated with legumes native to Canada.</title>
        <authorList>
            <person name="Bromfield E.S.P."/>
            <person name="Cloutier S."/>
            <person name="Nguyen H.D.T."/>
        </authorList>
    </citation>
    <scope>NUCLEOTIDE SEQUENCE [LARGE SCALE GENOMIC DNA]</scope>
    <source>
        <strain evidence="1 2">65S1MB</strain>
    </source>
</reference>
<dbReference type="EMBL" id="CP041090">
    <property type="protein sequence ID" value="QDF39077.1"/>
    <property type="molecule type" value="Genomic_DNA"/>
</dbReference>
<accession>A0ABX5WA42</accession>